<keyword evidence="1" id="KW-1133">Transmembrane helix</keyword>
<proteinExistence type="predicted"/>
<organism evidence="2">
    <name type="scientific">Siphoviridae sp. ctYh54</name>
    <dbReference type="NCBI Taxonomy" id="2826379"/>
    <lineage>
        <taxon>Viruses</taxon>
        <taxon>Duplodnaviria</taxon>
        <taxon>Heunggongvirae</taxon>
        <taxon>Uroviricota</taxon>
        <taxon>Caudoviricetes</taxon>
    </lineage>
</organism>
<dbReference type="EMBL" id="BK014884">
    <property type="protein sequence ID" value="DAD80596.1"/>
    <property type="molecule type" value="Genomic_DNA"/>
</dbReference>
<evidence type="ECO:0000313" key="2">
    <source>
        <dbReference type="EMBL" id="DAD80596.1"/>
    </source>
</evidence>
<keyword evidence="1" id="KW-0472">Membrane</keyword>
<protein>
    <submittedName>
        <fullName evidence="2">Uncharacterized protein</fullName>
    </submittedName>
</protein>
<accession>A0A8S5MEF2</accession>
<evidence type="ECO:0000256" key="1">
    <source>
        <dbReference type="SAM" id="Phobius"/>
    </source>
</evidence>
<sequence length="129" mass="14683">MMQPDPASDFREEKEFRAKVYRMLSLGLDTTEIEGLLRRRIDWSLFSENTLRNMVQNENKVCIQVPDMSYTVVQPIKAKLKTLEKVAAQKLVSLKKQSHSLENLVCGMVTLTVVNSLLLVAILIAMCVK</sequence>
<keyword evidence="1" id="KW-0812">Transmembrane</keyword>
<name>A0A8S5MEF2_9CAUD</name>
<reference evidence="2" key="1">
    <citation type="journal article" date="2021" name="Proc. Natl. Acad. Sci. U.S.A.">
        <title>A Catalog of Tens of Thousands of Viruses from Human Metagenomes Reveals Hidden Associations with Chronic Diseases.</title>
        <authorList>
            <person name="Tisza M.J."/>
            <person name="Buck C.B."/>
        </authorList>
    </citation>
    <scope>NUCLEOTIDE SEQUENCE</scope>
    <source>
        <strain evidence="2">CtYh54</strain>
    </source>
</reference>
<feature type="transmembrane region" description="Helical" evidence="1">
    <location>
        <begin position="104"/>
        <end position="126"/>
    </location>
</feature>